<gene>
    <name evidence="2" type="ORF">C2845_PM02G17130</name>
</gene>
<dbReference type="Proteomes" id="UP000275267">
    <property type="component" value="Unassembled WGS sequence"/>
</dbReference>
<dbReference type="SUPFAM" id="SSF53098">
    <property type="entry name" value="Ribonuclease H-like"/>
    <property type="match status" value="1"/>
</dbReference>
<name>A0A3L6SAA6_PANMI</name>
<dbReference type="STRING" id="4540.A0A3L6SAA6"/>
<dbReference type="Pfam" id="PF05699">
    <property type="entry name" value="Dimer_Tnp_hAT"/>
    <property type="match status" value="1"/>
</dbReference>
<dbReference type="GO" id="GO:0046983">
    <property type="term" value="F:protein dimerization activity"/>
    <property type="evidence" value="ECO:0007669"/>
    <property type="project" value="InterPro"/>
</dbReference>
<dbReference type="PANTHER" id="PTHR23272">
    <property type="entry name" value="BED FINGER-RELATED"/>
    <property type="match status" value="1"/>
</dbReference>
<dbReference type="InterPro" id="IPR012337">
    <property type="entry name" value="RNaseH-like_sf"/>
</dbReference>
<evidence type="ECO:0000259" key="1">
    <source>
        <dbReference type="Pfam" id="PF05699"/>
    </source>
</evidence>
<evidence type="ECO:0000313" key="2">
    <source>
        <dbReference type="EMBL" id="RLN17042.1"/>
    </source>
</evidence>
<dbReference type="InterPro" id="IPR008906">
    <property type="entry name" value="HATC_C_dom"/>
</dbReference>
<sequence>MARDFLAIPLSTVASESTFSTAGMVINKYRSSLSSETVEALICAKDWLKGYLSDDEDDKVSMNK</sequence>
<accession>A0A3L6SAA6</accession>
<dbReference type="OrthoDB" id="1893698at2759"/>
<reference evidence="3" key="1">
    <citation type="journal article" date="2019" name="Nat. Commun.">
        <title>The genome of broomcorn millet.</title>
        <authorList>
            <person name="Zou C."/>
            <person name="Miki D."/>
            <person name="Li D."/>
            <person name="Tang Q."/>
            <person name="Xiao L."/>
            <person name="Rajput S."/>
            <person name="Deng P."/>
            <person name="Jia W."/>
            <person name="Huang R."/>
            <person name="Zhang M."/>
            <person name="Sun Y."/>
            <person name="Hu J."/>
            <person name="Fu X."/>
            <person name="Schnable P.S."/>
            <person name="Li F."/>
            <person name="Zhang H."/>
            <person name="Feng B."/>
            <person name="Zhu X."/>
            <person name="Liu R."/>
            <person name="Schnable J.C."/>
            <person name="Zhu J.-K."/>
            <person name="Zhang H."/>
        </authorList>
    </citation>
    <scope>NUCLEOTIDE SEQUENCE [LARGE SCALE GENOMIC DNA]</scope>
</reference>
<dbReference type="EMBL" id="PQIB02000005">
    <property type="protein sequence ID" value="RLN17042.1"/>
    <property type="molecule type" value="Genomic_DNA"/>
</dbReference>
<keyword evidence="3" id="KW-1185">Reference proteome</keyword>
<evidence type="ECO:0000313" key="3">
    <source>
        <dbReference type="Proteomes" id="UP000275267"/>
    </source>
</evidence>
<comment type="caution">
    <text evidence="2">The sequence shown here is derived from an EMBL/GenBank/DDBJ whole genome shotgun (WGS) entry which is preliminary data.</text>
</comment>
<proteinExistence type="predicted"/>
<feature type="domain" description="HAT C-terminal dimerisation" evidence="1">
    <location>
        <begin position="1"/>
        <end position="48"/>
    </location>
</feature>
<organism evidence="2 3">
    <name type="scientific">Panicum miliaceum</name>
    <name type="common">Proso millet</name>
    <name type="synonym">Broomcorn millet</name>
    <dbReference type="NCBI Taxonomy" id="4540"/>
    <lineage>
        <taxon>Eukaryota</taxon>
        <taxon>Viridiplantae</taxon>
        <taxon>Streptophyta</taxon>
        <taxon>Embryophyta</taxon>
        <taxon>Tracheophyta</taxon>
        <taxon>Spermatophyta</taxon>
        <taxon>Magnoliopsida</taxon>
        <taxon>Liliopsida</taxon>
        <taxon>Poales</taxon>
        <taxon>Poaceae</taxon>
        <taxon>PACMAD clade</taxon>
        <taxon>Panicoideae</taxon>
        <taxon>Panicodae</taxon>
        <taxon>Paniceae</taxon>
        <taxon>Panicinae</taxon>
        <taxon>Panicum</taxon>
        <taxon>Panicum sect. Panicum</taxon>
    </lineage>
</organism>
<dbReference type="AlphaFoldDB" id="A0A3L6SAA6"/>
<protein>
    <submittedName>
        <fullName evidence="2">Zinc finger BED domain-containing protein RICESLEEPER 2-like isoform X2</fullName>
    </submittedName>
</protein>